<comment type="caution">
    <text evidence="2">The sequence shown here is derived from an EMBL/GenBank/DDBJ whole genome shotgun (WGS) entry which is preliminary data.</text>
</comment>
<dbReference type="AlphaFoldDB" id="A0A6I5RX34"/>
<dbReference type="InterPro" id="IPR016181">
    <property type="entry name" value="Acyl_CoA_acyltransferase"/>
</dbReference>
<keyword evidence="3" id="KW-1185">Reference proteome</keyword>
<dbReference type="RefSeq" id="WP_163939769.1">
    <property type="nucleotide sequence ID" value="NZ_BMQU01000015.1"/>
</dbReference>
<organism evidence="2 3">
    <name type="scientific">Pseudomonas laurentiana</name>
    <dbReference type="NCBI Taxonomy" id="2364649"/>
    <lineage>
        <taxon>Bacteria</taxon>
        <taxon>Pseudomonadati</taxon>
        <taxon>Pseudomonadota</taxon>
        <taxon>Gammaproteobacteria</taxon>
        <taxon>Pseudomonadales</taxon>
        <taxon>Pseudomonadaceae</taxon>
        <taxon>Pseudomonas</taxon>
    </lineage>
</organism>
<dbReference type="SUPFAM" id="SSF55729">
    <property type="entry name" value="Acyl-CoA N-acyltransferases (Nat)"/>
    <property type="match status" value="1"/>
</dbReference>
<feature type="domain" description="N-acetyltransferase" evidence="1">
    <location>
        <begin position="5"/>
        <end position="146"/>
    </location>
</feature>
<dbReference type="InterPro" id="IPR000182">
    <property type="entry name" value="GNAT_dom"/>
</dbReference>
<dbReference type="Gene3D" id="3.40.630.30">
    <property type="match status" value="1"/>
</dbReference>
<sequence length="146" mass="16277">MSFTIKTVDARETGLAAAALCELWPRYTPTDIVTQVDEFLRPNGYNLIGVWTEESPDAVCVLGYRIQHSLWMGKSLYVVDIATLPQWRGKGFGSALLAWVEAEAERLGCSAVHLDSGVGADRGAAHRLYMQRHYQIACHHFVKRLG</sequence>
<proteinExistence type="predicted"/>
<gene>
    <name evidence="2" type="ORF">G3O07_22460</name>
</gene>
<accession>A0A6I5RX34</accession>
<evidence type="ECO:0000259" key="1">
    <source>
        <dbReference type="PROSITE" id="PS51186"/>
    </source>
</evidence>
<dbReference type="EMBL" id="JAAHBT010000337">
    <property type="protein sequence ID" value="NES11868.1"/>
    <property type="molecule type" value="Genomic_DNA"/>
</dbReference>
<dbReference type="CDD" id="cd04301">
    <property type="entry name" value="NAT_SF"/>
    <property type="match status" value="1"/>
</dbReference>
<evidence type="ECO:0000313" key="2">
    <source>
        <dbReference type="EMBL" id="NES11868.1"/>
    </source>
</evidence>
<protein>
    <submittedName>
        <fullName evidence="2">GNAT family N-acetyltransferase</fullName>
    </submittedName>
</protein>
<name>A0A6I5RX34_9PSED</name>
<dbReference type="Proteomes" id="UP000471751">
    <property type="component" value="Unassembled WGS sequence"/>
</dbReference>
<dbReference type="Pfam" id="PF00583">
    <property type="entry name" value="Acetyltransf_1"/>
    <property type="match status" value="1"/>
</dbReference>
<evidence type="ECO:0000313" key="3">
    <source>
        <dbReference type="Proteomes" id="UP000471751"/>
    </source>
</evidence>
<dbReference type="PROSITE" id="PS51186">
    <property type="entry name" value="GNAT"/>
    <property type="match status" value="1"/>
</dbReference>
<dbReference type="GO" id="GO:0016747">
    <property type="term" value="F:acyltransferase activity, transferring groups other than amino-acyl groups"/>
    <property type="evidence" value="ECO:0007669"/>
    <property type="project" value="InterPro"/>
</dbReference>
<reference evidence="2 3" key="1">
    <citation type="submission" date="2020-02" db="EMBL/GenBank/DDBJ databases">
        <title>Broccoli isolated Pseudomonas sp.</title>
        <authorList>
            <person name="Fujikawa T."/>
            <person name="Sawada H."/>
        </authorList>
    </citation>
    <scope>NUCLEOTIDE SEQUENCE [LARGE SCALE GENOMIC DNA]</scope>
    <source>
        <strain evidence="2 3">JCM 32154</strain>
    </source>
</reference>
<keyword evidence="2" id="KW-0808">Transferase</keyword>